<evidence type="ECO:0000259" key="2">
    <source>
        <dbReference type="Pfam" id="PF00561"/>
    </source>
</evidence>
<dbReference type="SUPFAM" id="SSF53474">
    <property type="entry name" value="alpha/beta-Hydrolases"/>
    <property type="match status" value="1"/>
</dbReference>
<dbReference type="KEGG" id="saca:FFV09_10145"/>
<accession>A0A4Y6UXV0</accession>
<dbReference type="EMBL" id="CP041217">
    <property type="protein sequence ID" value="QDH21181.1"/>
    <property type="molecule type" value="Genomic_DNA"/>
</dbReference>
<dbReference type="OrthoDB" id="1817159at2"/>
<keyword evidence="3" id="KW-0378">Hydrolase</keyword>
<keyword evidence="1" id="KW-0472">Membrane</keyword>
<dbReference type="RefSeq" id="WP_141447728.1">
    <property type="nucleotide sequence ID" value="NZ_CP041217.1"/>
</dbReference>
<keyword evidence="4" id="KW-1185">Reference proteome</keyword>
<keyword evidence="1" id="KW-0812">Transmembrane</keyword>
<dbReference type="PANTHER" id="PTHR43798:SF33">
    <property type="entry name" value="HYDROLASE, PUTATIVE (AFU_ORTHOLOGUE AFUA_2G14860)-RELATED"/>
    <property type="match status" value="1"/>
</dbReference>
<evidence type="ECO:0000313" key="3">
    <source>
        <dbReference type="EMBL" id="QDH21181.1"/>
    </source>
</evidence>
<evidence type="ECO:0000313" key="4">
    <source>
        <dbReference type="Proteomes" id="UP000316968"/>
    </source>
</evidence>
<dbReference type="GO" id="GO:0016787">
    <property type="term" value="F:hydrolase activity"/>
    <property type="evidence" value="ECO:0007669"/>
    <property type="project" value="UniProtKB-KW"/>
</dbReference>
<dbReference type="AlphaFoldDB" id="A0A4Y6UXV0"/>
<gene>
    <name evidence="3" type="ORF">FFV09_10145</name>
</gene>
<evidence type="ECO:0000256" key="1">
    <source>
        <dbReference type="SAM" id="Phobius"/>
    </source>
</evidence>
<protein>
    <submittedName>
        <fullName evidence="3">Alpha/beta hydrolase</fullName>
    </submittedName>
</protein>
<dbReference type="Proteomes" id="UP000316968">
    <property type="component" value="Chromosome"/>
</dbReference>
<feature type="transmembrane region" description="Helical" evidence="1">
    <location>
        <begin position="27"/>
        <end position="48"/>
    </location>
</feature>
<dbReference type="InterPro" id="IPR050266">
    <property type="entry name" value="AB_hydrolase_sf"/>
</dbReference>
<dbReference type="PANTHER" id="PTHR43798">
    <property type="entry name" value="MONOACYLGLYCEROL LIPASE"/>
    <property type="match status" value="1"/>
</dbReference>
<keyword evidence="1" id="KW-1133">Transmembrane helix</keyword>
<feature type="domain" description="AB hydrolase-1" evidence="2">
    <location>
        <begin position="86"/>
        <end position="193"/>
    </location>
</feature>
<dbReference type="GO" id="GO:0016020">
    <property type="term" value="C:membrane"/>
    <property type="evidence" value="ECO:0007669"/>
    <property type="project" value="TreeGrafter"/>
</dbReference>
<dbReference type="InterPro" id="IPR000073">
    <property type="entry name" value="AB_hydrolase_1"/>
</dbReference>
<dbReference type="Gene3D" id="3.40.50.1820">
    <property type="entry name" value="alpha/beta hydrolase"/>
    <property type="match status" value="1"/>
</dbReference>
<proteinExistence type="predicted"/>
<sequence length="338" mass="37280">MAAAQSENGNGAAETGKIKKKRKPLRIIRNVLGIFAGIIVLFFAIVFVTDKVAGSMEEARIEPYGQFVEVDGKRMNVRIDGDGAETIVLLPGYGTAAPGLDFEPLIRELEAKDYRIVTVEPFGYGLSDGTDKERTTDNIVGEVHEAVQQLGLTRYVLMGHSIAGLYGLEYANRYPDEVIAFAGIDTSVPSQGGMDTELPIGTFKFLRQSGLMRMLTKISGDPYAALDYDESTKEQMRMITNRKGNNKTMLNEMSHISSNFNQAKEAGATFPADLPLLLFIKQDDVEVTNWTDLHEEQVAHSAHGKLIPMEGDHYLHHTLSQEIATDFDAFMDGLGKKN</sequence>
<dbReference type="InterPro" id="IPR029058">
    <property type="entry name" value="AB_hydrolase_fold"/>
</dbReference>
<organism evidence="3 4">
    <name type="scientific">Saccharibacillus brassicae</name>
    <dbReference type="NCBI Taxonomy" id="2583377"/>
    <lineage>
        <taxon>Bacteria</taxon>
        <taxon>Bacillati</taxon>
        <taxon>Bacillota</taxon>
        <taxon>Bacilli</taxon>
        <taxon>Bacillales</taxon>
        <taxon>Paenibacillaceae</taxon>
        <taxon>Saccharibacillus</taxon>
    </lineage>
</organism>
<reference evidence="3 4" key="1">
    <citation type="submission" date="2019-06" db="EMBL/GenBank/DDBJ databases">
        <title>Saccharibacillus brassicae sp. nov., an endophytic bacterium isolated from Chinese cabbage seeds (Brassica pekinensis).</title>
        <authorList>
            <person name="Jiang L."/>
            <person name="Lee J."/>
            <person name="Kim S.W."/>
        </authorList>
    </citation>
    <scope>NUCLEOTIDE SEQUENCE [LARGE SCALE GENOMIC DNA]</scope>
    <source>
        <strain evidence="4">KCTC 43072 / ATSA2</strain>
    </source>
</reference>
<dbReference type="Pfam" id="PF00561">
    <property type="entry name" value="Abhydrolase_1"/>
    <property type="match status" value="1"/>
</dbReference>
<name>A0A4Y6UXV0_SACBS</name>